<evidence type="ECO:0000313" key="1">
    <source>
        <dbReference type="EMBL" id="KDR67381.1"/>
    </source>
</evidence>
<name>A0A067S962_GALM3</name>
<gene>
    <name evidence="1" type="ORF">GALMADRAFT_273209</name>
</gene>
<dbReference type="EMBL" id="KL142415">
    <property type="protein sequence ID" value="KDR67381.1"/>
    <property type="molecule type" value="Genomic_DNA"/>
</dbReference>
<protein>
    <submittedName>
        <fullName evidence="1">Uncharacterized protein</fullName>
    </submittedName>
</protein>
<accession>A0A067S962</accession>
<proteinExistence type="predicted"/>
<sequence length="105" mass="12334">MQMAFAVVPNLSTFFSRGPRADCGSFEAQWTQRTYIPSECHIRASKSLPSHCLHPQLRYHLLGRTILCDEITRLPSTSTRYSFRQSYWCPEISRRLRRGRGTWLR</sequence>
<reference evidence="2" key="1">
    <citation type="journal article" date="2014" name="Proc. Natl. Acad. Sci. U.S.A.">
        <title>Extensive sampling of basidiomycete genomes demonstrates inadequacy of the white-rot/brown-rot paradigm for wood decay fungi.</title>
        <authorList>
            <person name="Riley R."/>
            <person name="Salamov A.A."/>
            <person name="Brown D.W."/>
            <person name="Nagy L.G."/>
            <person name="Floudas D."/>
            <person name="Held B.W."/>
            <person name="Levasseur A."/>
            <person name="Lombard V."/>
            <person name="Morin E."/>
            <person name="Otillar R."/>
            <person name="Lindquist E.A."/>
            <person name="Sun H."/>
            <person name="LaButti K.M."/>
            <person name="Schmutz J."/>
            <person name="Jabbour D."/>
            <person name="Luo H."/>
            <person name="Baker S.E."/>
            <person name="Pisabarro A.G."/>
            <person name="Walton J.D."/>
            <person name="Blanchette R.A."/>
            <person name="Henrissat B."/>
            <person name="Martin F."/>
            <person name="Cullen D."/>
            <person name="Hibbett D.S."/>
            <person name="Grigoriev I.V."/>
        </authorList>
    </citation>
    <scope>NUCLEOTIDE SEQUENCE [LARGE SCALE GENOMIC DNA]</scope>
    <source>
        <strain evidence="2">CBS 339.88</strain>
    </source>
</reference>
<dbReference type="HOGENOM" id="CLU_2236792_0_0_1"/>
<organism evidence="1 2">
    <name type="scientific">Galerina marginata (strain CBS 339.88)</name>
    <dbReference type="NCBI Taxonomy" id="685588"/>
    <lineage>
        <taxon>Eukaryota</taxon>
        <taxon>Fungi</taxon>
        <taxon>Dikarya</taxon>
        <taxon>Basidiomycota</taxon>
        <taxon>Agaricomycotina</taxon>
        <taxon>Agaricomycetes</taxon>
        <taxon>Agaricomycetidae</taxon>
        <taxon>Agaricales</taxon>
        <taxon>Agaricineae</taxon>
        <taxon>Strophariaceae</taxon>
        <taxon>Galerina</taxon>
    </lineage>
</organism>
<keyword evidence="2" id="KW-1185">Reference proteome</keyword>
<dbReference type="AlphaFoldDB" id="A0A067S962"/>
<dbReference type="Proteomes" id="UP000027222">
    <property type="component" value="Unassembled WGS sequence"/>
</dbReference>
<evidence type="ECO:0000313" key="2">
    <source>
        <dbReference type="Proteomes" id="UP000027222"/>
    </source>
</evidence>